<keyword evidence="2" id="KW-1185">Reference proteome</keyword>
<sequence length="88" mass="10016">MGNKWRDERGKCLALFFFCPLPRPKLVYKIGWWRVPSFLSVSFDQVVGRPCGHLSSTSKKSVSLVSTTGSKMHKRALNHVTNGTWYTV</sequence>
<organism evidence="1 2">
    <name type="scientific">Populus trichocarpa</name>
    <name type="common">Western balsam poplar</name>
    <name type="synonym">Populus balsamifera subsp. trichocarpa</name>
    <dbReference type="NCBI Taxonomy" id="3694"/>
    <lineage>
        <taxon>Eukaryota</taxon>
        <taxon>Viridiplantae</taxon>
        <taxon>Streptophyta</taxon>
        <taxon>Embryophyta</taxon>
        <taxon>Tracheophyta</taxon>
        <taxon>Spermatophyta</taxon>
        <taxon>Magnoliopsida</taxon>
        <taxon>eudicotyledons</taxon>
        <taxon>Gunneridae</taxon>
        <taxon>Pentapetalae</taxon>
        <taxon>rosids</taxon>
        <taxon>fabids</taxon>
        <taxon>Malpighiales</taxon>
        <taxon>Salicaceae</taxon>
        <taxon>Saliceae</taxon>
        <taxon>Populus</taxon>
    </lineage>
</organism>
<evidence type="ECO:0000313" key="2">
    <source>
        <dbReference type="Proteomes" id="UP000006729"/>
    </source>
</evidence>
<proteinExistence type="predicted"/>
<dbReference type="EMBL" id="CM009294">
    <property type="protein sequence ID" value="KAI9394656.1"/>
    <property type="molecule type" value="Genomic_DNA"/>
</dbReference>
<protein>
    <submittedName>
        <fullName evidence="1">Uncharacterized protein</fullName>
    </submittedName>
</protein>
<comment type="caution">
    <text evidence="1">The sequence shown here is derived from an EMBL/GenBank/DDBJ whole genome shotgun (WGS) entry which is preliminary data.</text>
</comment>
<evidence type="ECO:0000313" key="1">
    <source>
        <dbReference type="EMBL" id="KAI9394656.1"/>
    </source>
</evidence>
<reference evidence="1 2" key="1">
    <citation type="journal article" date="2006" name="Science">
        <title>The genome of black cottonwood, Populus trichocarpa (Torr. &amp; Gray).</title>
        <authorList>
            <person name="Tuskan G.A."/>
            <person name="Difazio S."/>
            <person name="Jansson S."/>
            <person name="Bohlmann J."/>
            <person name="Grigoriev I."/>
            <person name="Hellsten U."/>
            <person name="Putnam N."/>
            <person name="Ralph S."/>
            <person name="Rombauts S."/>
            <person name="Salamov A."/>
            <person name="Schein J."/>
            <person name="Sterck L."/>
            <person name="Aerts A."/>
            <person name="Bhalerao R.R."/>
            <person name="Bhalerao R.P."/>
            <person name="Blaudez D."/>
            <person name="Boerjan W."/>
            <person name="Brun A."/>
            <person name="Brunner A."/>
            <person name="Busov V."/>
            <person name="Campbell M."/>
            <person name="Carlson J."/>
            <person name="Chalot M."/>
            <person name="Chapman J."/>
            <person name="Chen G.L."/>
            <person name="Cooper D."/>
            <person name="Coutinho P.M."/>
            <person name="Couturier J."/>
            <person name="Covert S."/>
            <person name="Cronk Q."/>
            <person name="Cunningham R."/>
            <person name="Davis J."/>
            <person name="Degroeve S."/>
            <person name="Dejardin A."/>
            <person name="Depamphilis C."/>
            <person name="Detter J."/>
            <person name="Dirks B."/>
            <person name="Dubchak I."/>
            <person name="Duplessis S."/>
            <person name="Ehlting J."/>
            <person name="Ellis B."/>
            <person name="Gendler K."/>
            <person name="Goodstein D."/>
            <person name="Gribskov M."/>
            <person name="Grimwood J."/>
            <person name="Groover A."/>
            <person name="Gunter L."/>
            <person name="Hamberger B."/>
            <person name="Heinze B."/>
            <person name="Helariutta Y."/>
            <person name="Henrissat B."/>
            <person name="Holligan D."/>
            <person name="Holt R."/>
            <person name="Huang W."/>
            <person name="Islam-Faridi N."/>
            <person name="Jones S."/>
            <person name="Jones-Rhoades M."/>
            <person name="Jorgensen R."/>
            <person name="Joshi C."/>
            <person name="Kangasjarvi J."/>
            <person name="Karlsson J."/>
            <person name="Kelleher C."/>
            <person name="Kirkpatrick R."/>
            <person name="Kirst M."/>
            <person name="Kohler A."/>
            <person name="Kalluri U."/>
            <person name="Larimer F."/>
            <person name="Leebens-Mack J."/>
            <person name="Leple J.C."/>
            <person name="Locascio P."/>
            <person name="Lou Y."/>
            <person name="Lucas S."/>
            <person name="Martin F."/>
            <person name="Montanini B."/>
            <person name="Napoli C."/>
            <person name="Nelson D.R."/>
            <person name="Nelson C."/>
            <person name="Nieminen K."/>
            <person name="Nilsson O."/>
            <person name="Pereda V."/>
            <person name="Peter G."/>
            <person name="Philippe R."/>
            <person name="Pilate G."/>
            <person name="Poliakov A."/>
            <person name="Razumovskaya J."/>
            <person name="Richardson P."/>
            <person name="Rinaldi C."/>
            <person name="Ritland K."/>
            <person name="Rouze P."/>
            <person name="Ryaboy D."/>
            <person name="Schmutz J."/>
            <person name="Schrader J."/>
            <person name="Segerman B."/>
            <person name="Shin H."/>
            <person name="Siddiqui A."/>
            <person name="Sterky F."/>
            <person name="Terry A."/>
            <person name="Tsai C.J."/>
            <person name="Uberbacher E."/>
            <person name="Unneberg P."/>
            <person name="Vahala J."/>
            <person name="Wall K."/>
            <person name="Wessler S."/>
            <person name="Yang G."/>
            <person name="Yin T."/>
            <person name="Douglas C."/>
            <person name="Marra M."/>
            <person name="Sandberg G."/>
            <person name="Van de Peer Y."/>
            <person name="Rokhsar D."/>
        </authorList>
    </citation>
    <scope>NUCLEOTIDE SEQUENCE [LARGE SCALE GENOMIC DNA]</scope>
    <source>
        <strain evidence="2">cv. Nisqually</strain>
    </source>
</reference>
<name>A0ACC0T021_POPTR</name>
<dbReference type="Proteomes" id="UP000006729">
    <property type="component" value="Chromosome 5"/>
</dbReference>
<accession>A0ACC0T021</accession>
<gene>
    <name evidence="1" type="ORF">POPTR_005G124601v4</name>
</gene>